<gene>
    <name evidence="1" type="ORF">RPERSI_LOCUS22025</name>
</gene>
<evidence type="ECO:0000313" key="2">
    <source>
        <dbReference type="Proteomes" id="UP000789920"/>
    </source>
</evidence>
<dbReference type="EMBL" id="CAJVQC010065777">
    <property type="protein sequence ID" value="CAG8805822.1"/>
    <property type="molecule type" value="Genomic_DNA"/>
</dbReference>
<dbReference type="Proteomes" id="UP000789920">
    <property type="component" value="Unassembled WGS sequence"/>
</dbReference>
<organism evidence="1 2">
    <name type="scientific">Racocetra persica</name>
    <dbReference type="NCBI Taxonomy" id="160502"/>
    <lineage>
        <taxon>Eukaryota</taxon>
        <taxon>Fungi</taxon>
        <taxon>Fungi incertae sedis</taxon>
        <taxon>Mucoromycota</taxon>
        <taxon>Glomeromycotina</taxon>
        <taxon>Glomeromycetes</taxon>
        <taxon>Diversisporales</taxon>
        <taxon>Gigasporaceae</taxon>
        <taxon>Racocetra</taxon>
    </lineage>
</organism>
<feature type="non-terminal residue" evidence="1">
    <location>
        <position position="358"/>
    </location>
</feature>
<sequence>GLQEVGKNCYCLEKNDDLIIVDCGVKFVNNNNLADGTIPNFTYLQENRKKIKGLFLTHAHEDHVGGIPYLLQVLPQIPVYGSEFSISYLKQKLGVRDNRDKQFRTVIFGDDTVVRTEEFRVSFFRVTHSIPGSFGLIVEVLADNSRIVLTGDFKFDLTAIGEETDLAKLAEAGKKGVDLLLSESTNAEIPGNTPSEVKVVQRLESLITEATVEKDDTIVLTSSPIMDNRLNVEVISNKLFALGAKIYENNKQDLLHASGHACQEDLKLMLKLVNPTYLMPIHGDFRMLKEHSYLAEEVGIPSPNVFVCENGEVVEAKGKEFFLAGEKIASQSNYVFNDQLVLADELNHNLFLREKMAH</sequence>
<keyword evidence="2" id="KW-1185">Reference proteome</keyword>
<accession>A0ACA9RQG5</accession>
<protein>
    <submittedName>
        <fullName evidence="1">15348_t:CDS:1</fullName>
    </submittedName>
</protein>
<name>A0ACA9RQG5_9GLOM</name>
<reference evidence="1" key="1">
    <citation type="submission" date="2021-06" db="EMBL/GenBank/DDBJ databases">
        <authorList>
            <person name="Kallberg Y."/>
            <person name="Tangrot J."/>
            <person name="Rosling A."/>
        </authorList>
    </citation>
    <scope>NUCLEOTIDE SEQUENCE</scope>
    <source>
        <strain evidence="1">MA461A</strain>
    </source>
</reference>
<evidence type="ECO:0000313" key="1">
    <source>
        <dbReference type="EMBL" id="CAG8805822.1"/>
    </source>
</evidence>
<comment type="caution">
    <text evidence="1">The sequence shown here is derived from an EMBL/GenBank/DDBJ whole genome shotgun (WGS) entry which is preliminary data.</text>
</comment>
<feature type="non-terminal residue" evidence="1">
    <location>
        <position position="1"/>
    </location>
</feature>
<proteinExistence type="predicted"/>